<evidence type="ECO:0000313" key="2">
    <source>
        <dbReference type="Proteomes" id="UP000193577"/>
    </source>
</evidence>
<reference evidence="1 2" key="1">
    <citation type="submission" date="2017-04" db="EMBL/GenBank/DDBJ databases">
        <title>The new phylogeny of genus Mycobacterium.</title>
        <authorList>
            <person name="Tortoli E."/>
            <person name="Trovato A."/>
            <person name="Cirillo D.M."/>
        </authorList>
    </citation>
    <scope>NUCLEOTIDE SEQUENCE [LARGE SCALE GENOMIC DNA]</scope>
    <source>
        <strain evidence="1 2">KCTC 19819</strain>
    </source>
</reference>
<dbReference type="Proteomes" id="UP000193577">
    <property type="component" value="Unassembled WGS sequence"/>
</dbReference>
<proteinExistence type="predicted"/>
<sequence length="153" mass="16472">MPGLAEIALGSAPLVGGALLGAAVGNLRGPDIRAGINADLDLLERLPAEQAARRAALQRTVDDRIDALIAAAEQRRALRGWALSYRGNWRDVVLFVCVVLFAVIWWHVDHSRPNWLALFVALLVLAGITAVYAARGVVRSVRAALDRRHPAAS</sequence>
<accession>A0A7I7SBR4</accession>
<dbReference type="OrthoDB" id="4555745at2"/>
<dbReference type="RefSeq" id="WP_085302229.1">
    <property type="nucleotide sequence ID" value="NZ_AP022594.1"/>
</dbReference>
<comment type="caution">
    <text evidence="1">The sequence shown here is derived from an EMBL/GenBank/DDBJ whole genome shotgun (WGS) entry which is preliminary data.</text>
</comment>
<name>A0A7I7SBR4_9MYCO</name>
<organism evidence="1 2">
    <name type="scientific">Mycolicibacillus koreensis</name>
    <dbReference type="NCBI Taxonomy" id="1069220"/>
    <lineage>
        <taxon>Bacteria</taxon>
        <taxon>Bacillati</taxon>
        <taxon>Actinomycetota</taxon>
        <taxon>Actinomycetes</taxon>
        <taxon>Mycobacteriales</taxon>
        <taxon>Mycobacteriaceae</taxon>
        <taxon>Mycolicibacillus</taxon>
    </lineage>
</organism>
<dbReference type="EMBL" id="NCXO01000004">
    <property type="protein sequence ID" value="OSC35402.1"/>
    <property type="molecule type" value="Genomic_DNA"/>
</dbReference>
<evidence type="ECO:0000313" key="1">
    <source>
        <dbReference type="EMBL" id="OSC35402.1"/>
    </source>
</evidence>
<dbReference type="AlphaFoldDB" id="A0A7I7SBR4"/>
<protein>
    <submittedName>
        <fullName evidence="1">Uncharacterized protein</fullName>
    </submittedName>
</protein>
<keyword evidence="2" id="KW-1185">Reference proteome</keyword>
<gene>
    <name evidence="1" type="ORF">B8W67_03140</name>
</gene>